<protein>
    <submittedName>
        <fullName evidence="2">Uncharacterized protein</fullName>
    </submittedName>
</protein>
<gene>
    <name evidence="2" type="ORF">CUESP1_2505</name>
</gene>
<evidence type="ECO:0000256" key="1">
    <source>
        <dbReference type="SAM" id="Phobius"/>
    </source>
</evidence>
<evidence type="ECO:0000313" key="2">
    <source>
        <dbReference type="EMBL" id="SHD77851.1"/>
    </source>
</evidence>
<feature type="transmembrane region" description="Helical" evidence="1">
    <location>
        <begin position="14"/>
        <end position="36"/>
    </location>
</feature>
<dbReference type="Proteomes" id="UP000245423">
    <property type="component" value="Chromosome 1"/>
</dbReference>
<proteinExistence type="predicted"/>
<evidence type="ECO:0000313" key="3">
    <source>
        <dbReference type="Proteomes" id="UP000245423"/>
    </source>
</evidence>
<dbReference type="HOGENOM" id="CLU_3116671_0_0_9"/>
<accession>M1ZG61</accession>
<dbReference type="AlphaFoldDB" id="M1ZG61"/>
<keyword evidence="3" id="KW-1185">Reference proteome</keyword>
<dbReference type="EMBL" id="LT669839">
    <property type="protein sequence ID" value="SHD77851.1"/>
    <property type="molecule type" value="Genomic_DNA"/>
</dbReference>
<keyword evidence="1" id="KW-0472">Membrane</keyword>
<organism evidence="2 3">
    <name type="scientific">[Clostridium] ultunense Esp</name>
    <dbReference type="NCBI Taxonomy" id="1288971"/>
    <lineage>
        <taxon>Bacteria</taxon>
        <taxon>Bacillati</taxon>
        <taxon>Bacillota</taxon>
        <taxon>Tissierellia</taxon>
        <taxon>Tissierellales</taxon>
        <taxon>Tepidimicrobiaceae</taxon>
        <taxon>Schnuerera</taxon>
    </lineage>
</organism>
<dbReference type="RefSeq" id="WP_005582262.1">
    <property type="nucleotide sequence ID" value="NZ_LT669839.1"/>
</dbReference>
<keyword evidence="1" id="KW-1133">Transmembrane helix</keyword>
<sequence>MCNWLGFYNYPGSMWFMGGMFIFRALFAVVVLVLGYKLIKSLLDGRSHTN</sequence>
<name>M1ZG61_9FIRM</name>
<keyword evidence="1" id="KW-0812">Transmembrane</keyword>
<reference evidence="2 3" key="1">
    <citation type="submission" date="2016-11" db="EMBL/GenBank/DDBJ databases">
        <authorList>
            <person name="Manzoor S."/>
        </authorList>
    </citation>
    <scope>NUCLEOTIDE SEQUENCE [LARGE SCALE GENOMIC DNA]</scope>
    <source>
        <strain evidence="2">Clostridium ultunense strain Esp</strain>
    </source>
</reference>